<dbReference type="Pfam" id="PF02214">
    <property type="entry name" value="BTB_2"/>
    <property type="match status" value="1"/>
</dbReference>
<dbReference type="Proteomes" id="UP000887566">
    <property type="component" value="Unplaced"/>
</dbReference>
<dbReference type="PANTHER" id="PTHR15859:SF1">
    <property type="entry name" value="BTB DOMAIN-CONTAINING PROTEIN"/>
    <property type="match status" value="1"/>
</dbReference>
<dbReference type="SMART" id="SM00225">
    <property type="entry name" value="BTB"/>
    <property type="match status" value="1"/>
</dbReference>
<keyword evidence="2" id="KW-0597">Phosphoprotein</keyword>
<organism evidence="7 8">
    <name type="scientific">Plectus sambesii</name>
    <dbReference type="NCBI Taxonomy" id="2011161"/>
    <lineage>
        <taxon>Eukaryota</taxon>
        <taxon>Metazoa</taxon>
        <taxon>Ecdysozoa</taxon>
        <taxon>Nematoda</taxon>
        <taxon>Chromadorea</taxon>
        <taxon>Plectida</taxon>
        <taxon>Plectina</taxon>
        <taxon>Plectoidea</taxon>
        <taxon>Plectidae</taxon>
        <taxon>Plectus</taxon>
    </lineage>
</organism>
<dbReference type="InterPro" id="IPR011333">
    <property type="entry name" value="SKP1/BTB/POZ_sf"/>
</dbReference>
<evidence type="ECO:0000256" key="3">
    <source>
        <dbReference type="ARBA" id="ARBA00022574"/>
    </source>
</evidence>
<name>A0A914W5D9_9BILA</name>
<dbReference type="Gene3D" id="3.30.710.10">
    <property type="entry name" value="Potassium Channel Kv1.1, Chain A"/>
    <property type="match status" value="1"/>
</dbReference>
<feature type="region of interest" description="Disordered" evidence="5">
    <location>
        <begin position="133"/>
        <end position="153"/>
    </location>
</feature>
<dbReference type="GO" id="GO:0051260">
    <property type="term" value="P:protein homooligomerization"/>
    <property type="evidence" value="ECO:0007669"/>
    <property type="project" value="InterPro"/>
</dbReference>
<keyword evidence="4" id="KW-0677">Repeat</keyword>
<feature type="region of interest" description="Disordered" evidence="5">
    <location>
        <begin position="388"/>
        <end position="435"/>
    </location>
</feature>
<comment type="similarity">
    <text evidence="1">Belongs to the KCTD3 family.</text>
</comment>
<feature type="compositionally biased region" description="Low complexity" evidence="5">
    <location>
        <begin position="204"/>
        <end position="241"/>
    </location>
</feature>
<sequence length="435" mass="47551">MTSNGNAVAADAIVNLNVGGHRFATSKHTLTWIPDSFFTSLLSGRIPTVRDDTGAIFIDRDPGLFRIILNYLRTKQVDLSSTNLVCLKHEAQYYGLGPLVKRLTLCEELDDCSCGDVLFHGYLPPPLVPLPEGNSTLPRMQHHPPVGPAAAHSRNLSEPAILPSNPAHSNNANIVAQPRPLPSMEAKFQVPSLPESARAERNESQQAAPASASSGQSSKPGSSSSSNSPSSVSSGNSQNGNGLRMRTSRNGHPPGTHSRASSADYMKIALNGGYMSPPRPLGYHSHSKKNSYELTRHIKNELTAIMKHQQRQQETAQDPLRVRAIRAHHNWIAVGYANFICCYRTRVQFPLRAAHHPTKVLIPLWVGELVAAKLRIYRRQALATGRPILTSRINHGPKSHRDNGPEKRTPPPCGTTAQADTAKAVQTLKKKRKKD</sequence>
<evidence type="ECO:0000259" key="6">
    <source>
        <dbReference type="PROSITE" id="PS50097"/>
    </source>
</evidence>
<dbReference type="AlphaFoldDB" id="A0A914W5D9"/>
<feature type="region of interest" description="Disordered" evidence="5">
    <location>
        <begin position="188"/>
        <end position="261"/>
    </location>
</feature>
<evidence type="ECO:0000256" key="5">
    <source>
        <dbReference type="SAM" id="MobiDB-lite"/>
    </source>
</evidence>
<accession>A0A914W5D9</accession>
<dbReference type="PROSITE" id="PS50097">
    <property type="entry name" value="BTB"/>
    <property type="match status" value="1"/>
</dbReference>
<reference evidence="8" key="1">
    <citation type="submission" date="2022-11" db="UniProtKB">
        <authorList>
            <consortium name="WormBaseParasite"/>
        </authorList>
    </citation>
    <scope>IDENTIFICATION</scope>
</reference>
<dbReference type="PANTHER" id="PTHR15859">
    <property type="entry name" value="SETA BINDING PROTEIN 1"/>
    <property type="match status" value="1"/>
</dbReference>
<evidence type="ECO:0000256" key="4">
    <source>
        <dbReference type="ARBA" id="ARBA00022737"/>
    </source>
</evidence>
<dbReference type="InterPro" id="IPR000210">
    <property type="entry name" value="BTB/POZ_dom"/>
</dbReference>
<dbReference type="SUPFAM" id="SSF54695">
    <property type="entry name" value="POZ domain"/>
    <property type="match status" value="1"/>
</dbReference>
<keyword evidence="7" id="KW-1185">Reference proteome</keyword>
<dbReference type="WBParaSite" id="PSAMB.scaffold3291size18898.g21065.t1">
    <property type="protein sequence ID" value="PSAMB.scaffold3291size18898.g21065.t1"/>
    <property type="gene ID" value="PSAMB.scaffold3291size18898.g21065"/>
</dbReference>
<keyword evidence="3" id="KW-0853">WD repeat</keyword>
<evidence type="ECO:0000256" key="1">
    <source>
        <dbReference type="ARBA" id="ARBA00009572"/>
    </source>
</evidence>
<dbReference type="FunFam" id="3.30.710.10:FF:000038">
    <property type="entry name" value="BTB/POZ domain-containing protein KCTD3 isoform X1"/>
    <property type="match status" value="1"/>
</dbReference>
<evidence type="ECO:0000313" key="7">
    <source>
        <dbReference type="Proteomes" id="UP000887566"/>
    </source>
</evidence>
<proteinExistence type="inferred from homology"/>
<evidence type="ECO:0000256" key="2">
    <source>
        <dbReference type="ARBA" id="ARBA00022553"/>
    </source>
</evidence>
<dbReference type="InterPro" id="IPR047876">
    <property type="entry name" value="SHKBP1/KCTD3"/>
</dbReference>
<dbReference type="CDD" id="cd18363">
    <property type="entry name" value="BTB_POZ_KCTD3-like"/>
    <property type="match status" value="1"/>
</dbReference>
<feature type="domain" description="BTB" evidence="6">
    <location>
        <begin position="10"/>
        <end position="81"/>
    </location>
</feature>
<evidence type="ECO:0000313" key="8">
    <source>
        <dbReference type="WBParaSite" id="PSAMB.scaffold3291size18898.g21065.t1"/>
    </source>
</evidence>
<dbReference type="InterPro" id="IPR003131">
    <property type="entry name" value="T1-type_BTB"/>
</dbReference>
<protein>
    <submittedName>
        <fullName evidence="8">BTB domain-containing protein</fullName>
    </submittedName>
</protein>
<feature type="compositionally biased region" description="Basic and acidic residues" evidence="5">
    <location>
        <begin position="399"/>
        <end position="409"/>
    </location>
</feature>